<dbReference type="HAMAP" id="MF_00129">
    <property type="entry name" value="MnmG_GidA"/>
    <property type="match status" value="1"/>
</dbReference>
<dbReference type="Pfam" id="PF01134">
    <property type="entry name" value="GIDA"/>
    <property type="match status" value="1"/>
</dbReference>
<dbReference type="InterPro" id="IPR036188">
    <property type="entry name" value="FAD/NAD-bd_sf"/>
</dbReference>
<keyword evidence="5 12" id="KW-0963">Cytoplasm</keyword>
<dbReference type="InterPro" id="IPR047001">
    <property type="entry name" value="MnmG_C_subdom"/>
</dbReference>
<dbReference type="InterPro" id="IPR040131">
    <property type="entry name" value="MnmG_N"/>
</dbReference>
<protein>
    <recommendedName>
        <fullName evidence="4 12">tRNA uridine 5-carboxymethylaminomethyl modification enzyme MnmG</fullName>
    </recommendedName>
    <alternativeName>
        <fullName evidence="11 12">Glucose-inhibited division protein A</fullName>
    </alternativeName>
</protein>
<evidence type="ECO:0000313" key="14">
    <source>
        <dbReference type="EMBL" id="SLN39108.1"/>
    </source>
</evidence>
<evidence type="ECO:0000256" key="3">
    <source>
        <dbReference type="ARBA" id="ARBA00007653"/>
    </source>
</evidence>
<dbReference type="SMART" id="SM01228">
    <property type="entry name" value="GIDA_assoc_3"/>
    <property type="match status" value="1"/>
</dbReference>
<dbReference type="PRINTS" id="PR00411">
    <property type="entry name" value="PNDRDTASEI"/>
</dbReference>
<dbReference type="Gene3D" id="1.10.150.570">
    <property type="entry name" value="GidA associated domain, C-terminal subdomain"/>
    <property type="match status" value="1"/>
</dbReference>
<dbReference type="GO" id="GO:0030488">
    <property type="term" value="P:tRNA methylation"/>
    <property type="evidence" value="ECO:0007669"/>
    <property type="project" value="TreeGrafter"/>
</dbReference>
<evidence type="ECO:0000256" key="8">
    <source>
        <dbReference type="ARBA" id="ARBA00022827"/>
    </source>
</evidence>
<feature type="domain" description="tRNA uridine 5-carboxymethylaminomethyl modification enzyme C-terminal subdomain" evidence="13">
    <location>
        <begin position="538"/>
        <end position="609"/>
    </location>
</feature>
<comment type="subcellular location">
    <subcellularLocation>
        <location evidence="12">Cytoplasm</location>
    </subcellularLocation>
</comment>
<keyword evidence="8 12" id="KW-0274">FAD</keyword>
<dbReference type="InterPro" id="IPR044920">
    <property type="entry name" value="MnmG_C_subdom_sf"/>
</dbReference>
<keyword evidence="9 12" id="KW-0520">NAD</keyword>
<evidence type="ECO:0000256" key="1">
    <source>
        <dbReference type="ARBA" id="ARBA00001974"/>
    </source>
</evidence>
<keyword evidence="15" id="KW-1185">Reference proteome</keyword>
<dbReference type="SUPFAM" id="SSF51905">
    <property type="entry name" value="FAD/NAD(P)-binding domain"/>
    <property type="match status" value="1"/>
</dbReference>
<dbReference type="Gene3D" id="3.50.50.60">
    <property type="entry name" value="FAD/NAD(P)-binding domain"/>
    <property type="match status" value="2"/>
</dbReference>
<dbReference type="AlphaFoldDB" id="A0A1X6Z2T0"/>
<dbReference type="OrthoDB" id="9815560at2"/>
<evidence type="ECO:0000256" key="7">
    <source>
        <dbReference type="ARBA" id="ARBA00022694"/>
    </source>
</evidence>
<gene>
    <name evidence="12 14" type="primary">mnmG</name>
    <name evidence="12" type="synonym">gidA</name>
    <name evidence="14" type="ORF">ROH8110_02075</name>
</gene>
<dbReference type="Gene3D" id="1.10.10.1800">
    <property type="entry name" value="tRNA uridine 5-carboxymethylaminomethyl modification enzyme MnmG/GidA"/>
    <property type="match status" value="1"/>
</dbReference>
<evidence type="ECO:0000256" key="4">
    <source>
        <dbReference type="ARBA" id="ARBA00020461"/>
    </source>
</evidence>
<dbReference type="Proteomes" id="UP000193207">
    <property type="component" value="Unassembled WGS sequence"/>
</dbReference>
<evidence type="ECO:0000256" key="2">
    <source>
        <dbReference type="ARBA" id="ARBA00003717"/>
    </source>
</evidence>
<feature type="binding site" evidence="12">
    <location>
        <begin position="269"/>
        <end position="283"/>
    </location>
    <ligand>
        <name>NAD(+)</name>
        <dbReference type="ChEBI" id="CHEBI:57540"/>
    </ligand>
</feature>
<dbReference type="FunFam" id="3.50.50.60:FF:000002">
    <property type="entry name" value="tRNA uridine 5-carboxymethylaminomethyl modification enzyme MnmG"/>
    <property type="match status" value="1"/>
</dbReference>
<organism evidence="14 15">
    <name type="scientific">Roseovarius halotolerans</name>
    <dbReference type="NCBI Taxonomy" id="505353"/>
    <lineage>
        <taxon>Bacteria</taxon>
        <taxon>Pseudomonadati</taxon>
        <taxon>Pseudomonadota</taxon>
        <taxon>Alphaproteobacteria</taxon>
        <taxon>Rhodobacterales</taxon>
        <taxon>Roseobacteraceae</taxon>
        <taxon>Roseovarius</taxon>
    </lineage>
</organism>
<comment type="cofactor">
    <cofactor evidence="1 12">
        <name>FAD</name>
        <dbReference type="ChEBI" id="CHEBI:57692"/>
    </cofactor>
</comment>
<keyword evidence="7 12" id="KW-0819">tRNA processing</keyword>
<feature type="binding site" evidence="12">
    <location>
        <begin position="10"/>
        <end position="15"/>
    </location>
    <ligand>
        <name>FAD</name>
        <dbReference type="ChEBI" id="CHEBI:57692"/>
    </ligand>
</feature>
<dbReference type="Pfam" id="PF21680">
    <property type="entry name" value="GIDA_C_1st"/>
    <property type="match status" value="1"/>
</dbReference>
<dbReference type="InterPro" id="IPR004416">
    <property type="entry name" value="MnmG"/>
</dbReference>
<evidence type="ECO:0000256" key="9">
    <source>
        <dbReference type="ARBA" id="ARBA00023027"/>
    </source>
</evidence>
<evidence type="ECO:0000256" key="6">
    <source>
        <dbReference type="ARBA" id="ARBA00022630"/>
    </source>
</evidence>
<evidence type="ECO:0000256" key="11">
    <source>
        <dbReference type="ARBA" id="ARBA00031800"/>
    </source>
</evidence>
<comment type="subunit">
    <text evidence="10 12">Homodimer. Heterotetramer of two MnmE and two MnmG subunits.</text>
</comment>
<dbReference type="GO" id="GO:0002098">
    <property type="term" value="P:tRNA wobble uridine modification"/>
    <property type="evidence" value="ECO:0007669"/>
    <property type="project" value="InterPro"/>
</dbReference>
<sequence length="620" mass="66889">MKHFDVVVIGGGHAGADAAHASARMGASTALVTLNKSGIGVMSCNPAIGGLGKGHLVREIDALDGVMGRVADKAGIQFRLLNRRKGPAVQGPRAQADRKIYRESMLTEVESQPNLTIIEGEAADFLMSEDRVSGVVLADGSEIHAGAVVLTTGTFLRGVIHIGDVSRPGGRMGDKPSIKLAERIDSFDLDLGRLKTGTPPRLDGATIAWGELEEQPGDDDPVLFSFMSGGVSARQVSCGITHTNEKTHQIIRENLDRSAMYGGHIDGIGPRYCPSIEDKIVRFADKTSHQIFLEPESLSDNVVYPNGISTSLPEEVQHDYVRSIRGLENAVILQPGYAIEYDYVDPRALDATLAVKSVPGLYLAGQINGTTGYEEAAAQGLVAGLNAALAVMGRDPAIFSRSDSYIGVMIDDLITRGVSEPYRMFTSRAEFRLSLRADNADQRLTPTGTALGCVGPARARAFEGKMERLSAARARLESQSYTPRQLVNIGLKVNQDGSRRTGFQLLAFPDIDFARLIELDATLADVDALSRAQLEKDALYANYIARQERDVEMMKRDEAQDIPADFDFQAVDGLSNELKTKLSAARPANLAQAGRIDGMTPAALTLILARLRMARREKSA</sequence>
<dbReference type="NCBIfam" id="TIGR00136">
    <property type="entry name" value="mnmG_gidA"/>
    <property type="match status" value="1"/>
</dbReference>
<name>A0A1X6Z2T0_9RHOB</name>
<dbReference type="PANTHER" id="PTHR11806:SF0">
    <property type="entry name" value="PROTEIN MTO1 HOMOLOG, MITOCHONDRIAL"/>
    <property type="match status" value="1"/>
</dbReference>
<dbReference type="InterPro" id="IPR049312">
    <property type="entry name" value="GIDA_C_N"/>
</dbReference>
<dbReference type="RefSeq" id="WP_085817846.1">
    <property type="nucleotide sequence ID" value="NZ_FWFU01000002.1"/>
</dbReference>
<dbReference type="PROSITE" id="PS01280">
    <property type="entry name" value="GIDA_1"/>
    <property type="match status" value="1"/>
</dbReference>
<dbReference type="EMBL" id="FWFU01000002">
    <property type="protein sequence ID" value="SLN39108.1"/>
    <property type="molecule type" value="Genomic_DNA"/>
</dbReference>
<dbReference type="GO" id="GO:0005829">
    <property type="term" value="C:cytosol"/>
    <property type="evidence" value="ECO:0007669"/>
    <property type="project" value="TreeGrafter"/>
</dbReference>
<dbReference type="PANTHER" id="PTHR11806">
    <property type="entry name" value="GLUCOSE INHIBITED DIVISION PROTEIN A"/>
    <property type="match status" value="1"/>
</dbReference>
<proteinExistence type="inferred from homology"/>
<dbReference type="Pfam" id="PF13932">
    <property type="entry name" value="SAM_GIDA_C"/>
    <property type="match status" value="1"/>
</dbReference>
<dbReference type="PROSITE" id="PS01281">
    <property type="entry name" value="GIDA_2"/>
    <property type="match status" value="1"/>
</dbReference>
<dbReference type="InterPro" id="IPR026904">
    <property type="entry name" value="MnmG_C"/>
</dbReference>
<dbReference type="InterPro" id="IPR020595">
    <property type="entry name" value="MnmG-rel_CS"/>
</dbReference>
<reference evidence="14 15" key="1">
    <citation type="submission" date="2017-03" db="EMBL/GenBank/DDBJ databases">
        <authorList>
            <person name="Afonso C.L."/>
            <person name="Miller P.J."/>
            <person name="Scott M.A."/>
            <person name="Spackman E."/>
            <person name="Goraichik I."/>
            <person name="Dimitrov K.M."/>
            <person name="Suarez D.L."/>
            <person name="Swayne D.E."/>
        </authorList>
    </citation>
    <scope>NUCLEOTIDE SEQUENCE [LARGE SCALE GENOMIC DNA]</scope>
    <source>
        <strain evidence="14 15">CECT 8110</strain>
    </source>
</reference>
<accession>A0A1X6Z2T0</accession>
<evidence type="ECO:0000256" key="12">
    <source>
        <dbReference type="HAMAP-Rule" id="MF_00129"/>
    </source>
</evidence>
<comment type="caution">
    <text evidence="12">Lacks conserved residue(s) required for the propagation of feature annotation.</text>
</comment>
<evidence type="ECO:0000256" key="5">
    <source>
        <dbReference type="ARBA" id="ARBA00022490"/>
    </source>
</evidence>
<dbReference type="GO" id="GO:0050660">
    <property type="term" value="F:flavin adenine dinucleotide binding"/>
    <property type="evidence" value="ECO:0007669"/>
    <property type="project" value="UniProtKB-UniRule"/>
</dbReference>
<keyword evidence="6 12" id="KW-0285">Flavoprotein</keyword>
<evidence type="ECO:0000256" key="10">
    <source>
        <dbReference type="ARBA" id="ARBA00025948"/>
    </source>
</evidence>
<comment type="function">
    <text evidence="2 12">NAD-binding protein involved in the addition of a carboxymethylaminomethyl (cmnm) group at the wobble position (U34) of certain tRNAs, forming tRNA-cmnm(5)s(2)U34.</text>
</comment>
<evidence type="ECO:0000259" key="13">
    <source>
        <dbReference type="SMART" id="SM01228"/>
    </source>
</evidence>
<evidence type="ECO:0000313" key="15">
    <source>
        <dbReference type="Proteomes" id="UP000193207"/>
    </source>
</evidence>
<dbReference type="FunFam" id="3.50.50.60:FF:000082">
    <property type="entry name" value="protein MTO1 homolog, mitochondrial isoform X1"/>
    <property type="match status" value="1"/>
</dbReference>
<dbReference type="FunFam" id="1.10.150.570:FF:000001">
    <property type="entry name" value="tRNA uridine 5-carboxymethylaminomethyl modification enzyme MnmG"/>
    <property type="match status" value="1"/>
</dbReference>
<dbReference type="InterPro" id="IPR002218">
    <property type="entry name" value="MnmG-rel"/>
</dbReference>
<comment type="similarity">
    <text evidence="3 12">Belongs to the MnmG family.</text>
</comment>